<feature type="binding site" evidence="6">
    <location>
        <begin position="17"/>
        <end position="19"/>
    </location>
    <ligand>
        <name>ATP</name>
        <dbReference type="ChEBI" id="CHEBI:30616"/>
    </ligand>
</feature>
<dbReference type="GO" id="GO:0005737">
    <property type="term" value="C:cytoplasm"/>
    <property type="evidence" value="ECO:0007669"/>
    <property type="project" value="UniProtKB-SubCell"/>
</dbReference>
<organism evidence="7 8">
    <name type="scientific">Helicovermis profundi</name>
    <dbReference type="NCBI Taxonomy" id="3065157"/>
    <lineage>
        <taxon>Bacteria</taxon>
        <taxon>Bacillati</taxon>
        <taxon>Bacillota</taxon>
        <taxon>Clostridia</taxon>
        <taxon>Helicovermis</taxon>
    </lineage>
</organism>
<evidence type="ECO:0000313" key="7">
    <source>
        <dbReference type="EMBL" id="BEP29929.1"/>
    </source>
</evidence>
<comment type="subunit">
    <text evidence="6">Forms polymers.</text>
</comment>
<reference evidence="7 8" key="1">
    <citation type="submission" date="2023-08" db="EMBL/GenBank/DDBJ databases">
        <title>Helicovermis profunda gen. nov., sp. nov., a novel mesophilic, fermentative bacterium within the Bacillota from a deep-sea hydrothermal vent chimney.</title>
        <authorList>
            <person name="Miyazaki U."/>
            <person name="Mizutani D."/>
            <person name="Hashimoto Y."/>
            <person name="Tame A."/>
            <person name="Sawayama S."/>
            <person name="Miyazaki J."/>
            <person name="Takai K."/>
            <person name="Nakagawa S."/>
        </authorList>
    </citation>
    <scope>NUCLEOTIDE SEQUENCE [LARGE SCALE GENOMIC DNA]</scope>
    <source>
        <strain evidence="7 8">S502</strain>
    </source>
</reference>
<feature type="binding site" evidence="6">
    <location>
        <begin position="295"/>
        <end position="298"/>
    </location>
    <ligand>
        <name>ATP</name>
        <dbReference type="ChEBI" id="CHEBI:30616"/>
    </ligand>
</feature>
<dbReference type="NCBIfam" id="NF010539">
    <property type="entry name" value="PRK13927.1"/>
    <property type="match status" value="1"/>
</dbReference>
<dbReference type="InterPro" id="IPR004753">
    <property type="entry name" value="MreB"/>
</dbReference>
<keyword evidence="3 6" id="KW-0067">ATP-binding</keyword>
<dbReference type="NCBIfam" id="TIGR00904">
    <property type="entry name" value="mreB"/>
    <property type="match status" value="1"/>
</dbReference>
<dbReference type="AlphaFoldDB" id="A0AAU9EER2"/>
<feature type="binding site" evidence="6">
    <location>
        <begin position="210"/>
        <end position="213"/>
    </location>
    <ligand>
        <name>ATP</name>
        <dbReference type="ChEBI" id="CHEBI:30616"/>
    </ligand>
</feature>
<dbReference type="HAMAP" id="MF_02207">
    <property type="entry name" value="MreB"/>
    <property type="match status" value="1"/>
</dbReference>
<dbReference type="SUPFAM" id="SSF53067">
    <property type="entry name" value="Actin-like ATPase domain"/>
    <property type="match status" value="2"/>
</dbReference>
<comment type="subcellular location">
    <subcellularLocation>
        <location evidence="6">Cytoplasm</location>
    </subcellularLocation>
    <text evidence="6">Membrane-associated.</text>
</comment>
<keyword evidence="4 6" id="KW-0133">Cell shape</keyword>
<dbReference type="GO" id="GO:0000902">
    <property type="term" value="P:cell morphogenesis"/>
    <property type="evidence" value="ECO:0007669"/>
    <property type="project" value="InterPro"/>
</dbReference>
<evidence type="ECO:0000256" key="4">
    <source>
        <dbReference type="ARBA" id="ARBA00022960"/>
    </source>
</evidence>
<proteinExistence type="inferred from homology"/>
<dbReference type="EMBL" id="AP028654">
    <property type="protein sequence ID" value="BEP29929.1"/>
    <property type="molecule type" value="Genomic_DNA"/>
</dbReference>
<dbReference type="GO" id="GO:0008360">
    <property type="term" value="P:regulation of cell shape"/>
    <property type="evidence" value="ECO:0007669"/>
    <property type="project" value="UniProtKB-UniRule"/>
</dbReference>
<keyword evidence="1 6" id="KW-0963">Cytoplasm</keyword>
<dbReference type="PANTHER" id="PTHR42749">
    <property type="entry name" value="CELL SHAPE-DETERMINING PROTEIN MREB"/>
    <property type="match status" value="1"/>
</dbReference>
<dbReference type="CDD" id="cd10225">
    <property type="entry name" value="ASKHA_NBD_MreB-like"/>
    <property type="match status" value="1"/>
</dbReference>
<gene>
    <name evidence="6" type="primary">mreB</name>
    <name evidence="7" type="ORF">HLPR_22600</name>
</gene>
<evidence type="ECO:0000256" key="3">
    <source>
        <dbReference type="ARBA" id="ARBA00022840"/>
    </source>
</evidence>
<dbReference type="PANTHER" id="PTHR42749:SF1">
    <property type="entry name" value="CELL SHAPE-DETERMINING PROTEIN MREB"/>
    <property type="match status" value="1"/>
</dbReference>
<evidence type="ECO:0000256" key="6">
    <source>
        <dbReference type="HAMAP-Rule" id="MF_02207"/>
    </source>
</evidence>
<keyword evidence="8" id="KW-1185">Reference proteome</keyword>
<evidence type="ECO:0000256" key="2">
    <source>
        <dbReference type="ARBA" id="ARBA00022741"/>
    </source>
</evidence>
<name>A0AAU9EER2_9FIRM</name>
<accession>A0AAU9EER2</accession>
<dbReference type="InterPro" id="IPR056546">
    <property type="entry name" value="MreB_MamK-like"/>
</dbReference>
<protein>
    <recommendedName>
        <fullName evidence="6">Cell shape-determining protein MreB</fullName>
    </recommendedName>
</protein>
<sequence>MRIFNWFTKDIGIDLGTANTLVNVKNKGIVVREPSVVAIKKDTNEILDVGLGAKQMIGRTPGNIIAIRPLRDGVIADFDVTYKMIKYFIDKAIPKRSFFTYTRVVVGIPYGVTDVEKKAVIQASTSAGAKEALLIEEPMAAAIGAGLPVEEPTGSMVVDIGGGTTEIAVISLGGIVTSQSIRIGGDKMDESIVNYIRKEYNLMIGERTAEKLKIEIGYAYEVKSSILSKDTKLEITGRNLLTGLPKNQIIDSSEILNALREPISSIVEGIKSTLERTPPELASDIMQDGIMLTGGGALLKGLDALINSQTYMPVHIANEPLDCVAIGTGVAVEEYDKYKNVFIRQSNILK</sequence>
<dbReference type="InterPro" id="IPR043129">
    <property type="entry name" value="ATPase_NBD"/>
</dbReference>
<keyword evidence="2 6" id="KW-0547">Nucleotide-binding</keyword>
<comment type="similarity">
    <text evidence="5 6">Belongs to the FtsA/MreB family.</text>
</comment>
<dbReference type="GO" id="GO:0005524">
    <property type="term" value="F:ATP binding"/>
    <property type="evidence" value="ECO:0007669"/>
    <property type="project" value="UniProtKB-KW"/>
</dbReference>
<evidence type="ECO:0000256" key="5">
    <source>
        <dbReference type="ARBA" id="ARBA00023458"/>
    </source>
</evidence>
<dbReference type="Pfam" id="PF06723">
    <property type="entry name" value="MreB_Mbl"/>
    <property type="match status" value="1"/>
</dbReference>
<dbReference type="PRINTS" id="PR01652">
    <property type="entry name" value="SHAPEPROTEIN"/>
</dbReference>
<evidence type="ECO:0000313" key="8">
    <source>
        <dbReference type="Proteomes" id="UP001321786"/>
    </source>
</evidence>
<comment type="function">
    <text evidence="6">Forms membrane-associated dynamic filaments that are essential for cell shape determination. Acts by regulating cell wall synthesis and cell elongation, and thus cell shape. A feedback loop between cell geometry and MreB localization may maintain elongated cell shape by targeting cell wall growth to regions of negative cell wall curvature.</text>
</comment>
<dbReference type="Proteomes" id="UP001321786">
    <property type="component" value="Chromosome"/>
</dbReference>
<evidence type="ECO:0000256" key="1">
    <source>
        <dbReference type="ARBA" id="ARBA00022490"/>
    </source>
</evidence>
<dbReference type="Gene3D" id="3.30.420.40">
    <property type="match status" value="3"/>
</dbReference>
<feature type="binding site" evidence="6">
    <location>
        <begin position="162"/>
        <end position="164"/>
    </location>
    <ligand>
        <name>ATP</name>
        <dbReference type="ChEBI" id="CHEBI:30616"/>
    </ligand>
</feature>
<dbReference type="KEGG" id="hprf:HLPR_22600"/>
<dbReference type="RefSeq" id="WP_338535539.1">
    <property type="nucleotide sequence ID" value="NZ_AP028654.1"/>
</dbReference>